<dbReference type="GO" id="GO:0005886">
    <property type="term" value="C:plasma membrane"/>
    <property type="evidence" value="ECO:0007669"/>
    <property type="project" value="TreeGrafter"/>
</dbReference>
<keyword evidence="3" id="KW-0813">Transport</keyword>
<evidence type="ECO:0000313" key="11">
    <source>
        <dbReference type="Proteomes" id="UP001302126"/>
    </source>
</evidence>
<evidence type="ECO:0000256" key="8">
    <source>
        <dbReference type="SAM" id="Phobius"/>
    </source>
</evidence>
<keyword evidence="3" id="KW-0050">Antiport</keyword>
<evidence type="ECO:0000256" key="2">
    <source>
        <dbReference type="ARBA" id="ARBA00005364"/>
    </source>
</evidence>
<evidence type="ECO:0000256" key="5">
    <source>
        <dbReference type="ARBA" id="ARBA00022989"/>
    </source>
</evidence>
<sequence length="393" mass="42439">MAADTLLFNITSFIAGLFLLEYGADKFIDHTAIVTKRVNVSPTLVGLLTCGAEREELIVIAVALAQKKPDLALGNLTGSSVANILGSFSLGLIFLGDGVVFDRSSKIYTGLLFLLTSVFLGFLLSAVNIDNLVLRWCFGVFLIVEFVVYAGSVAVMIYRGTLTAPEDDSDSESESDSESGINSSDNEESENDSEEEEDEEEEEEHRLTLLRHQKLPRPQPTQPKKRKESKKRIKPLRHHILRLVPGLAALLVSGYVLSHSAATIGQELSLSGTAVGTTILSLATTLPEKMVAIFSGMRKQPGIMIANTVGSNIFLVTLCGGVMLLAGGDLQRGDQGVLIVTNFEMSVMLIASILIAGVVMMGAKRWMGWVMLGMYVAFLGVEIHTGRRTADGD</sequence>
<dbReference type="GO" id="GO:0008273">
    <property type="term" value="F:calcium, potassium:sodium antiporter activity"/>
    <property type="evidence" value="ECO:0007669"/>
    <property type="project" value="TreeGrafter"/>
</dbReference>
<proteinExistence type="inferred from homology"/>
<dbReference type="Proteomes" id="UP001302126">
    <property type="component" value="Unassembled WGS sequence"/>
</dbReference>
<accession>A0AAN7ALZ5</accession>
<dbReference type="InterPro" id="IPR004837">
    <property type="entry name" value="NaCa_Exmemb"/>
</dbReference>
<dbReference type="PANTHER" id="PTHR10846:SF8">
    <property type="entry name" value="INNER MEMBRANE PROTEIN YRBG"/>
    <property type="match status" value="1"/>
</dbReference>
<feature type="transmembrane region" description="Helical" evidence="8">
    <location>
        <begin position="71"/>
        <end position="95"/>
    </location>
</feature>
<name>A0AAN7ALZ5_9PEZI</name>
<keyword evidence="4 8" id="KW-0812">Transmembrane</keyword>
<evidence type="ECO:0000256" key="1">
    <source>
        <dbReference type="ARBA" id="ARBA00004141"/>
    </source>
</evidence>
<feature type="transmembrane region" description="Helical" evidence="8">
    <location>
        <begin position="264"/>
        <end position="283"/>
    </location>
</feature>
<keyword evidence="5 8" id="KW-1133">Transmembrane helix</keyword>
<dbReference type="GO" id="GO:0005262">
    <property type="term" value="F:calcium channel activity"/>
    <property type="evidence" value="ECO:0007669"/>
    <property type="project" value="TreeGrafter"/>
</dbReference>
<feature type="transmembrane region" description="Helical" evidence="8">
    <location>
        <begin position="366"/>
        <end position="385"/>
    </location>
</feature>
<evidence type="ECO:0000313" key="10">
    <source>
        <dbReference type="EMBL" id="KAK4190330.1"/>
    </source>
</evidence>
<feature type="compositionally biased region" description="Acidic residues" evidence="7">
    <location>
        <begin position="165"/>
        <end position="177"/>
    </location>
</feature>
<feature type="compositionally biased region" description="Basic residues" evidence="7">
    <location>
        <begin position="223"/>
        <end position="232"/>
    </location>
</feature>
<reference evidence="10" key="1">
    <citation type="journal article" date="2023" name="Mol. Phylogenet. Evol.">
        <title>Genome-scale phylogeny and comparative genomics of the fungal order Sordariales.</title>
        <authorList>
            <person name="Hensen N."/>
            <person name="Bonometti L."/>
            <person name="Westerberg I."/>
            <person name="Brannstrom I.O."/>
            <person name="Guillou S."/>
            <person name="Cros-Aarteil S."/>
            <person name="Calhoun S."/>
            <person name="Haridas S."/>
            <person name="Kuo A."/>
            <person name="Mondo S."/>
            <person name="Pangilinan J."/>
            <person name="Riley R."/>
            <person name="LaButti K."/>
            <person name="Andreopoulos B."/>
            <person name="Lipzen A."/>
            <person name="Chen C."/>
            <person name="Yan M."/>
            <person name="Daum C."/>
            <person name="Ng V."/>
            <person name="Clum A."/>
            <person name="Steindorff A."/>
            <person name="Ohm R.A."/>
            <person name="Martin F."/>
            <person name="Silar P."/>
            <person name="Natvig D.O."/>
            <person name="Lalanne C."/>
            <person name="Gautier V."/>
            <person name="Ament-Velasquez S.L."/>
            <person name="Kruys A."/>
            <person name="Hutchinson M.I."/>
            <person name="Powell A.J."/>
            <person name="Barry K."/>
            <person name="Miller A.N."/>
            <person name="Grigoriev I.V."/>
            <person name="Debuchy R."/>
            <person name="Gladieux P."/>
            <person name="Hiltunen Thoren M."/>
            <person name="Johannesson H."/>
        </authorList>
    </citation>
    <scope>NUCLEOTIDE SEQUENCE</scope>
    <source>
        <strain evidence="10">PSN309</strain>
    </source>
</reference>
<feature type="domain" description="Sodium/calcium exchanger membrane region" evidence="9">
    <location>
        <begin position="240"/>
        <end position="380"/>
    </location>
</feature>
<keyword evidence="6 8" id="KW-0472">Membrane</keyword>
<keyword evidence="11" id="KW-1185">Reference proteome</keyword>
<dbReference type="PANTHER" id="PTHR10846">
    <property type="entry name" value="SODIUM/POTASSIUM/CALCIUM EXCHANGER"/>
    <property type="match status" value="1"/>
</dbReference>
<protein>
    <submittedName>
        <fullName evidence="10">Sodium/calcium exchanger protein-domain-containing protein</fullName>
    </submittedName>
</protein>
<evidence type="ECO:0000256" key="3">
    <source>
        <dbReference type="ARBA" id="ARBA00022449"/>
    </source>
</evidence>
<organism evidence="10 11">
    <name type="scientific">Podospora australis</name>
    <dbReference type="NCBI Taxonomy" id="1536484"/>
    <lineage>
        <taxon>Eukaryota</taxon>
        <taxon>Fungi</taxon>
        <taxon>Dikarya</taxon>
        <taxon>Ascomycota</taxon>
        <taxon>Pezizomycotina</taxon>
        <taxon>Sordariomycetes</taxon>
        <taxon>Sordariomycetidae</taxon>
        <taxon>Sordariales</taxon>
        <taxon>Podosporaceae</taxon>
        <taxon>Podospora</taxon>
    </lineage>
</organism>
<dbReference type="AlphaFoldDB" id="A0AAN7ALZ5"/>
<feature type="region of interest" description="Disordered" evidence="7">
    <location>
        <begin position="164"/>
        <end position="232"/>
    </location>
</feature>
<evidence type="ECO:0000259" key="9">
    <source>
        <dbReference type="Pfam" id="PF01699"/>
    </source>
</evidence>
<dbReference type="Gene3D" id="1.20.1420.30">
    <property type="entry name" value="NCX, central ion-binding region"/>
    <property type="match status" value="2"/>
</dbReference>
<reference evidence="10" key="2">
    <citation type="submission" date="2023-05" db="EMBL/GenBank/DDBJ databases">
        <authorList>
            <consortium name="Lawrence Berkeley National Laboratory"/>
            <person name="Steindorff A."/>
            <person name="Hensen N."/>
            <person name="Bonometti L."/>
            <person name="Westerberg I."/>
            <person name="Brannstrom I.O."/>
            <person name="Guillou S."/>
            <person name="Cros-Aarteil S."/>
            <person name="Calhoun S."/>
            <person name="Haridas S."/>
            <person name="Kuo A."/>
            <person name="Mondo S."/>
            <person name="Pangilinan J."/>
            <person name="Riley R."/>
            <person name="Labutti K."/>
            <person name="Andreopoulos B."/>
            <person name="Lipzen A."/>
            <person name="Chen C."/>
            <person name="Yanf M."/>
            <person name="Daum C."/>
            <person name="Ng V."/>
            <person name="Clum A."/>
            <person name="Ohm R."/>
            <person name="Martin F."/>
            <person name="Silar P."/>
            <person name="Natvig D."/>
            <person name="Lalanne C."/>
            <person name="Gautier V."/>
            <person name="Ament-Velasquez S.L."/>
            <person name="Kruys A."/>
            <person name="Hutchinson M.I."/>
            <person name="Powell A.J."/>
            <person name="Barry K."/>
            <person name="Miller A.N."/>
            <person name="Grigoriev I.V."/>
            <person name="Debuchy R."/>
            <person name="Gladieux P."/>
            <person name="Thoren M.H."/>
            <person name="Johannesson H."/>
        </authorList>
    </citation>
    <scope>NUCLEOTIDE SEQUENCE</scope>
    <source>
        <strain evidence="10">PSN309</strain>
    </source>
</reference>
<feature type="transmembrane region" description="Helical" evidence="8">
    <location>
        <begin position="304"/>
        <end position="325"/>
    </location>
</feature>
<dbReference type="GO" id="GO:0006874">
    <property type="term" value="P:intracellular calcium ion homeostasis"/>
    <property type="evidence" value="ECO:0007669"/>
    <property type="project" value="TreeGrafter"/>
</dbReference>
<feature type="domain" description="Sodium/calcium exchanger membrane region" evidence="9">
    <location>
        <begin position="11"/>
        <end position="150"/>
    </location>
</feature>
<evidence type="ECO:0000256" key="6">
    <source>
        <dbReference type="ARBA" id="ARBA00023136"/>
    </source>
</evidence>
<feature type="transmembrane region" description="Helical" evidence="8">
    <location>
        <begin position="6"/>
        <end position="24"/>
    </location>
</feature>
<evidence type="ECO:0000256" key="4">
    <source>
        <dbReference type="ARBA" id="ARBA00022692"/>
    </source>
</evidence>
<feature type="transmembrane region" description="Helical" evidence="8">
    <location>
        <begin position="107"/>
        <end position="127"/>
    </location>
</feature>
<dbReference type="InterPro" id="IPR044880">
    <property type="entry name" value="NCX_ion-bd_dom_sf"/>
</dbReference>
<comment type="subcellular location">
    <subcellularLocation>
        <location evidence="1">Membrane</location>
        <topology evidence="1">Multi-pass membrane protein</topology>
    </subcellularLocation>
</comment>
<feature type="transmembrane region" description="Helical" evidence="8">
    <location>
        <begin position="133"/>
        <end position="158"/>
    </location>
</feature>
<comment type="caution">
    <text evidence="10">The sequence shown here is derived from an EMBL/GenBank/DDBJ whole genome shotgun (WGS) entry which is preliminary data.</text>
</comment>
<dbReference type="EMBL" id="MU864367">
    <property type="protein sequence ID" value="KAK4190330.1"/>
    <property type="molecule type" value="Genomic_DNA"/>
</dbReference>
<feature type="compositionally biased region" description="Acidic residues" evidence="7">
    <location>
        <begin position="185"/>
        <end position="203"/>
    </location>
</feature>
<gene>
    <name evidence="10" type="ORF">QBC35DRAFT_378330</name>
</gene>
<comment type="similarity">
    <text evidence="2">Belongs to the Ca(2+):cation antiporter (CaCA) (TC 2.A.19) family. SLC24A subfamily.</text>
</comment>
<dbReference type="InterPro" id="IPR004481">
    <property type="entry name" value="K/Na/Ca-exchanger"/>
</dbReference>
<dbReference type="Pfam" id="PF01699">
    <property type="entry name" value="Na_Ca_ex"/>
    <property type="match status" value="2"/>
</dbReference>
<dbReference type="FunFam" id="1.20.1420.30:FF:000039">
    <property type="entry name" value="WGS project CABT00000000 data, contig 2.3"/>
    <property type="match status" value="1"/>
</dbReference>
<evidence type="ECO:0000256" key="7">
    <source>
        <dbReference type="SAM" id="MobiDB-lite"/>
    </source>
</evidence>
<feature type="transmembrane region" description="Helical" evidence="8">
    <location>
        <begin position="337"/>
        <end position="359"/>
    </location>
</feature>
<feature type="transmembrane region" description="Helical" evidence="8">
    <location>
        <begin position="240"/>
        <end position="258"/>
    </location>
</feature>